<proteinExistence type="predicted"/>
<dbReference type="AlphaFoldDB" id="A0A222WM11"/>
<gene>
    <name evidence="2" type="ORF">B4V02_09090</name>
</gene>
<evidence type="ECO:0000313" key="3">
    <source>
        <dbReference type="Proteomes" id="UP000214666"/>
    </source>
</evidence>
<sequence>MMAIFLFTQIVKNYLTKGGGNVLINATLLTELRSIYELSQTEFAALCGVTPSYVNMIERGKRIVTNRISAAIVTEFELTEEKLADLRRSYNREKAHCVAEVARQKIRGKEAT</sequence>
<dbReference type="Pfam" id="PF01381">
    <property type="entry name" value="HTH_3"/>
    <property type="match status" value="1"/>
</dbReference>
<protein>
    <recommendedName>
        <fullName evidence="1">HTH cro/C1-type domain-containing protein</fullName>
    </recommendedName>
</protein>
<keyword evidence="3" id="KW-1185">Reference proteome</keyword>
<accession>A0A222WM11</accession>
<evidence type="ECO:0000313" key="2">
    <source>
        <dbReference type="EMBL" id="ASR46823.1"/>
    </source>
</evidence>
<dbReference type="InterPro" id="IPR010982">
    <property type="entry name" value="Lambda_DNA-bd_dom_sf"/>
</dbReference>
<dbReference type="SMART" id="SM00530">
    <property type="entry name" value="HTH_XRE"/>
    <property type="match status" value="1"/>
</dbReference>
<dbReference type="EMBL" id="CP020028">
    <property type="protein sequence ID" value="ASR46823.1"/>
    <property type="molecule type" value="Genomic_DNA"/>
</dbReference>
<dbReference type="Proteomes" id="UP000214666">
    <property type="component" value="Chromosome"/>
</dbReference>
<dbReference type="SUPFAM" id="SSF47413">
    <property type="entry name" value="lambda repressor-like DNA-binding domains"/>
    <property type="match status" value="1"/>
</dbReference>
<dbReference type="KEGG" id="pkb:B4V02_09090"/>
<dbReference type="CDD" id="cd00093">
    <property type="entry name" value="HTH_XRE"/>
    <property type="match status" value="1"/>
</dbReference>
<evidence type="ECO:0000259" key="1">
    <source>
        <dbReference type="PROSITE" id="PS50943"/>
    </source>
</evidence>
<dbReference type="Gene3D" id="1.10.260.40">
    <property type="entry name" value="lambda repressor-like DNA-binding domains"/>
    <property type="match status" value="1"/>
</dbReference>
<dbReference type="PROSITE" id="PS50943">
    <property type="entry name" value="HTH_CROC1"/>
    <property type="match status" value="1"/>
</dbReference>
<dbReference type="InterPro" id="IPR001387">
    <property type="entry name" value="Cro/C1-type_HTH"/>
</dbReference>
<reference evidence="2 3" key="1">
    <citation type="submission" date="2017-03" db="EMBL/GenBank/DDBJ databases">
        <title>Complete genome sequence of Paenibacillus Kribbensis producing bioflocculants.</title>
        <authorList>
            <person name="Lee H.-G."/>
            <person name="Oh H.-M."/>
        </authorList>
    </citation>
    <scope>NUCLEOTIDE SEQUENCE [LARGE SCALE GENOMIC DNA]</scope>
    <source>
        <strain evidence="2 3">AM49</strain>
    </source>
</reference>
<feature type="domain" description="HTH cro/C1-type" evidence="1">
    <location>
        <begin position="29"/>
        <end position="83"/>
    </location>
</feature>
<dbReference type="GO" id="GO:0003677">
    <property type="term" value="F:DNA binding"/>
    <property type="evidence" value="ECO:0007669"/>
    <property type="project" value="InterPro"/>
</dbReference>
<name>A0A222WM11_9BACL</name>
<organism evidence="2 3">
    <name type="scientific">Paenibacillus kribbensis</name>
    <dbReference type="NCBI Taxonomy" id="172713"/>
    <lineage>
        <taxon>Bacteria</taxon>
        <taxon>Bacillati</taxon>
        <taxon>Bacillota</taxon>
        <taxon>Bacilli</taxon>
        <taxon>Bacillales</taxon>
        <taxon>Paenibacillaceae</taxon>
        <taxon>Paenibacillus</taxon>
    </lineage>
</organism>